<feature type="compositionally biased region" description="Gly residues" evidence="1">
    <location>
        <begin position="136"/>
        <end position="163"/>
    </location>
</feature>
<gene>
    <name evidence="3" type="ORF">SAMN04489716_6082</name>
</gene>
<evidence type="ECO:0000259" key="2">
    <source>
        <dbReference type="Pfam" id="PF06259"/>
    </source>
</evidence>
<dbReference type="EMBL" id="LT629758">
    <property type="protein sequence ID" value="SDT71074.1"/>
    <property type="molecule type" value="Genomic_DNA"/>
</dbReference>
<organism evidence="3 4">
    <name type="scientific">Actinoplanes derwentensis</name>
    <dbReference type="NCBI Taxonomy" id="113562"/>
    <lineage>
        <taxon>Bacteria</taxon>
        <taxon>Bacillati</taxon>
        <taxon>Actinomycetota</taxon>
        <taxon>Actinomycetes</taxon>
        <taxon>Micromonosporales</taxon>
        <taxon>Micromonosporaceae</taxon>
        <taxon>Actinoplanes</taxon>
    </lineage>
</organism>
<feature type="compositionally biased region" description="Low complexity" evidence="1">
    <location>
        <begin position="122"/>
        <end position="135"/>
    </location>
</feature>
<dbReference type="InterPro" id="IPR010427">
    <property type="entry name" value="DUF1023"/>
</dbReference>
<dbReference type="InterPro" id="IPR029058">
    <property type="entry name" value="AB_hydrolase_fold"/>
</dbReference>
<feature type="region of interest" description="Disordered" evidence="1">
    <location>
        <begin position="122"/>
        <end position="186"/>
    </location>
</feature>
<evidence type="ECO:0000313" key="4">
    <source>
        <dbReference type="Proteomes" id="UP000198688"/>
    </source>
</evidence>
<dbReference type="STRING" id="113562.SAMN04489716_6082"/>
<sequence length="571" mass="58860">MNTTAITYSRLRVTDPAAWRSTALAWRRWAALAGALCGEFGPLLTRLRDSWTGSAAEAAAARLAALCRRMTCLRVFCWRADQALSEFAAGITRARALLDQARTAARNAGLVIDDSGMVRPAALGSAAPGSPSTQAGAGGSASAGPGGRGADSAGNGTGNGTGGSASTRTGVGGSASAGTGVGGSASATADPAAVQAVAAVLASALEVAADADATAAARLAALADVSDVPAVSSFPACDADPAEVRRWWSGFTPAQRDWLLVTDAVSLAGAEGIPVADRDIANRLLLGDQRRDLESMAKRGTDPDRIRDLREGLDRLNARLEDDTGPRAYLVGLSLADEGRAVVALGDPDRATNVLTHVPGMTSDLRSLSGELTRAERVAVRSGELGPGGSTSAVMWLDYDAPDFLHEAASPRQAREGAVELRRFQEGLRATHEGEPARQTVLGHSYGSLLVGSAAAGGRLEADSVVFVGSPGVGVDSATLLGVPADHVWSTTSRTDVIQLAKEPRDLLPGARLPDLSPGPERDLWFGRNPSHPSFGGRVFASQADAGHLGYWDEDRPALDAMARITLGGKP</sequence>
<dbReference type="RefSeq" id="WP_231953583.1">
    <property type="nucleotide sequence ID" value="NZ_BOMJ01000006.1"/>
</dbReference>
<protein>
    <submittedName>
        <fullName evidence="3">Alpha/beta hydrolase</fullName>
    </submittedName>
</protein>
<accession>A0A1H2CL74</accession>
<dbReference type="Pfam" id="PF06259">
    <property type="entry name" value="Abhydrolase_8"/>
    <property type="match status" value="1"/>
</dbReference>
<evidence type="ECO:0000256" key="1">
    <source>
        <dbReference type="SAM" id="MobiDB-lite"/>
    </source>
</evidence>
<reference evidence="3 4" key="1">
    <citation type="submission" date="2016-10" db="EMBL/GenBank/DDBJ databases">
        <authorList>
            <person name="de Groot N.N."/>
        </authorList>
    </citation>
    <scope>NUCLEOTIDE SEQUENCE [LARGE SCALE GENOMIC DNA]</scope>
    <source>
        <strain evidence="3 4">DSM 43941</strain>
    </source>
</reference>
<dbReference type="AlphaFoldDB" id="A0A1H2CL74"/>
<feature type="compositionally biased region" description="Gly residues" evidence="1">
    <location>
        <begin position="170"/>
        <end position="183"/>
    </location>
</feature>
<proteinExistence type="predicted"/>
<feature type="domain" description="DUF1023" evidence="2">
    <location>
        <begin position="337"/>
        <end position="499"/>
    </location>
</feature>
<keyword evidence="4" id="KW-1185">Reference proteome</keyword>
<dbReference type="SUPFAM" id="SSF53474">
    <property type="entry name" value="alpha/beta-Hydrolases"/>
    <property type="match status" value="1"/>
</dbReference>
<evidence type="ECO:0000313" key="3">
    <source>
        <dbReference type="EMBL" id="SDT71074.1"/>
    </source>
</evidence>
<dbReference type="GO" id="GO:0016787">
    <property type="term" value="F:hydrolase activity"/>
    <property type="evidence" value="ECO:0007669"/>
    <property type="project" value="UniProtKB-KW"/>
</dbReference>
<name>A0A1H2CL74_9ACTN</name>
<dbReference type="Proteomes" id="UP000198688">
    <property type="component" value="Chromosome I"/>
</dbReference>
<keyword evidence="3" id="KW-0378">Hydrolase</keyword>